<feature type="compositionally biased region" description="Low complexity" evidence="1">
    <location>
        <begin position="100"/>
        <end position="116"/>
    </location>
</feature>
<sequence length="289" mass="31392">MHQLRWRKPPRDRRRLWLGLAITLLLHLLFVGITWWEMRPQLSHETVHEHTGDALQVRLIPRPKAAVSSAPPPETPPPPPAQAPRPAPVVHEAPAKNAMSVSLPASSSSTATHPPLFDANGRPLLPTANPSPVPTPDYVARGVDGDTKVMQHSSPVKYQATRFDKDWDRGEDVVDSALRKVVEKATVKHTFHVAPGVRIHCTVALFVGGCGGDPPPPPSAKDGDERLNMAPSSLLAPSPNPPKPPSEAECIAIYRDGKPLPHGCPVDTPNRSVDAELRDREAKHQGNPP</sequence>
<feature type="region of interest" description="Disordered" evidence="1">
    <location>
        <begin position="261"/>
        <end position="289"/>
    </location>
</feature>
<evidence type="ECO:0000313" key="3">
    <source>
        <dbReference type="EMBL" id="MFK2917071.1"/>
    </source>
</evidence>
<comment type="caution">
    <text evidence="3">The sequence shown here is derived from an EMBL/GenBank/DDBJ whole genome shotgun (WGS) entry which is preliminary data.</text>
</comment>
<keyword evidence="2" id="KW-1133">Transmembrane helix</keyword>
<dbReference type="EMBL" id="JADIKD010000008">
    <property type="protein sequence ID" value="MFK2917071.1"/>
    <property type="molecule type" value="Genomic_DNA"/>
</dbReference>
<protein>
    <recommendedName>
        <fullName evidence="5">Energy transducer TonB</fullName>
    </recommendedName>
</protein>
<accession>A0ABW8K2E6</accession>
<keyword evidence="2" id="KW-0812">Transmembrane</keyword>
<feature type="region of interest" description="Disordered" evidence="1">
    <location>
        <begin position="65"/>
        <end position="118"/>
    </location>
</feature>
<name>A0ABW8K2E6_9GAMM</name>
<evidence type="ECO:0008006" key="5">
    <source>
        <dbReference type="Google" id="ProtNLM"/>
    </source>
</evidence>
<keyword evidence="2" id="KW-0472">Membrane</keyword>
<feature type="region of interest" description="Disordered" evidence="1">
    <location>
        <begin position="214"/>
        <end position="248"/>
    </location>
</feature>
<feature type="compositionally biased region" description="Pro residues" evidence="1">
    <location>
        <begin position="70"/>
        <end position="87"/>
    </location>
</feature>
<keyword evidence="4" id="KW-1185">Reference proteome</keyword>
<gene>
    <name evidence="3" type="ORF">ISS97_07340</name>
</gene>
<organism evidence="3 4">
    <name type="scientific">Dyella koreensis</name>
    <dbReference type="NCBI Taxonomy" id="311235"/>
    <lineage>
        <taxon>Bacteria</taxon>
        <taxon>Pseudomonadati</taxon>
        <taxon>Pseudomonadota</taxon>
        <taxon>Gammaproteobacteria</taxon>
        <taxon>Lysobacterales</taxon>
        <taxon>Rhodanobacteraceae</taxon>
        <taxon>Dyella</taxon>
    </lineage>
</organism>
<proteinExistence type="predicted"/>
<feature type="compositionally biased region" description="Basic and acidic residues" evidence="1">
    <location>
        <begin position="273"/>
        <end position="289"/>
    </location>
</feature>
<dbReference type="Proteomes" id="UP001620408">
    <property type="component" value="Unassembled WGS sequence"/>
</dbReference>
<reference evidence="3 4" key="1">
    <citation type="submission" date="2020-10" db="EMBL/GenBank/DDBJ databases">
        <title>Phylogeny of dyella-like bacteria.</title>
        <authorList>
            <person name="Fu J."/>
        </authorList>
    </citation>
    <scope>NUCLEOTIDE SEQUENCE [LARGE SCALE GENOMIC DNA]</scope>
    <source>
        <strain evidence="3 4">BB4</strain>
    </source>
</reference>
<feature type="transmembrane region" description="Helical" evidence="2">
    <location>
        <begin position="16"/>
        <end position="36"/>
    </location>
</feature>
<evidence type="ECO:0000313" key="4">
    <source>
        <dbReference type="Proteomes" id="UP001620408"/>
    </source>
</evidence>
<evidence type="ECO:0000256" key="2">
    <source>
        <dbReference type="SAM" id="Phobius"/>
    </source>
</evidence>
<evidence type="ECO:0000256" key="1">
    <source>
        <dbReference type="SAM" id="MobiDB-lite"/>
    </source>
</evidence>